<dbReference type="Gene3D" id="3.40.525.10">
    <property type="entry name" value="CRAL-TRIO lipid binding domain"/>
    <property type="match status" value="1"/>
</dbReference>
<dbReference type="STRING" id="27349.A0A0L6ULU8"/>
<gene>
    <name evidence="1" type="ORF">VP01_4977g1</name>
</gene>
<evidence type="ECO:0000313" key="1">
    <source>
        <dbReference type="EMBL" id="KNZ49496.1"/>
    </source>
</evidence>
<dbReference type="InterPro" id="IPR052432">
    <property type="entry name" value="PITP/CRAL-TRIO"/>
</dbReference>
<proteinExistence type="predicted"/>
<name>A0A0L6ULU8_9BASI</name>
<dbReference type="AlphaFoldDB" id="A0A0L6ULU8"/>
<sequence length="227" mass="26282">MASHRVHEPCDWVHWTGPGWQTSQKLTKTKIETILTNQVNKLVEDQNSERLAKGVWDWVMTDNLDRMVLKYSQEKRFRSTTELLELLINTLKFKANQNISNTIHKTPGILKHLKTGKAFIFGFNRSGSPIVCVNSAKHNTDKQTPKELKETGHCQYLQKSAKFHYVAKMADMPAEFVVFTGEPMNWPSACATCSEHFMLVVEHNFKAWDFEHFLKWTLVSLPIWSCE</sequence>
<dbReference type="EMBL" id="LAVV01010139">
    <property type="protein sequence ID" value="KNZ49496.1"/>
    <property type="molecule type" value="Genomic_DNA"/>
</dbReference>
<reference evidence="1 2" key="1">
    <citation type="submission" date="2015-08" db="EMBL/GenBank/DDBJ databases">
        <title>Next Generation Sequencing and Analysis of the Genome of Puccinia sorghi L Schw, the Causal Agent of Maize Common Rust.</title>
        <authorList>
            <person name="Rochi L."/>
            <person name="Burguener G."/>
            <person name="Darino M."/>
            <person name="Turjanski A."/>
            <person name="Kreff E."/>
            <person name="Dieguez M.J."/>
            <person name="Sacco F."/>
        </authorList>
    </citation>
    <scope>NUCLEOTIDE SEQUENCE [LARGE SCALE GENOMIC DNA]</scope>
    <source>
        <strain evidence="1 2">RO10H11247</strain>
    </source>
</reference>
<dbReference type="InterPro" id="IPR036865">
    <property type="entry name" value="CRAL-TRIO_dom_sf"/>
</dbReference>
<accession>A0A0L6ULU8</accession>
<comment type="caution">
    <text evidence="1">The sequence shown here is derived from an EMBL/GenBank/DDBJ whole genome shotgun (WGS) entry which is preliminary data.</text>
</comment>
<keyword evidence="2" id="KW-1185">Reference proteome</keyword>
<dbReference type="PANTHER" id="PTHR46590">
    <property type="entry name" value="PHOSPHATIDYLINOSITOL TRANSFER PROTEIN CSR1-RELATED"/>
    <property type="match status" value="1"/>
</dbReference>
<dbReference type="PANTHER" id="PTHR46590:SF1">
    <property type="entry name" value="PHOSPHATIDYLINOSITOL TRANSFER PROTEIN CSR1"/>
    <property type="match status" value="1"/>
</dbReference>
<organism evidence="1 2">
    <name type="scientific">Puccinia sorghi</name>
    <dbReference type="NCBI Taxonomy" id="27349"/>
    <lineage>
        <taxon>Eukaryota</taxon>
        <taxon>Fungi</taxon>
        <taxon>Dikarya</taxon>
        <taxon>Basidiomycota</taxon>
        <taxon>Pucciniomycotina</taxon>
        <taxon>Pucciniomycetes</taxon>
        <taxon>Pucciniales</taxon>
        <taxon>Pucciniaceae</taxon>
        <taxon>Puccinia</taxon>
    </lineage>
</organism>
<dbReference type="OrthoDB" id="43460at2759"/>
<protein>
    <submittedName>
        <fullName evidence="1">Uncharacterized protein</fullName>
    </submittedName>
</protein>
<evidence type="ECO:0000313" key="2">
    <source>
        <dbReference type="Proteomes" id="UP000037035"/>
    </source>
</evidence>
<dbReference type="Proteomes" id="UP000037035">
    <property type="component" value="Unassembled WGS sequence"/>
</dbReference>
<dbReference type="VEuPathDB" id="FungiDB:VP01_4977g1"/>